<dbReference type="Gene3D" id="2.60.40.150">
    <property type="entry name" value="C2 domain"/>
    <property type="match status" value="1"/>
</dbReference>
<organism evidence="3">
    <name type="scientific">Pinus radiata</name>
    <name type="common">Monterey pine</name>
    <name type="synonym">Pinus insignis</name>
    <dbReference type="NCBI Taxonomy" id="3347"/>
    <lineage>
        <taxon>Eukaryota</taxon>
        <taxon>Viridiplantae</taxon>
        <taxon>Streptophyta</taxon>
        <taxon>Embryophyta</taxon>
        <taxon>Tracheophyta</taxon>
        <taxon>Spermatophyta</taxon>
        <taxon>Pinopsida</taxon>
        <taxon>Pinidae</taxon>
        <taxon>Conifers I</taxon>
        <taxon>Pinales</taxon>
        <taxon>Pinaceae</taxon>
        <taxon>Pinus</taxon>
        <taxon>Pinus subgen. Pinus</taxon>
    </lineage>
</organism>
<protein>
    <recommendedName>
        <fullName evidence="2">C2 domain-containing protein</fullName>
    </recommendedName>
</protein>
<dbReference type="PANTHER" id="PTHR32246:SF173">
    <property type="entry name" value="C2 DOMAIN-CONTAINING PROTEIN"/>
    <property type="match status" value="1"/>
</dbReference>
<dbReference type="Pfam" id="PF00168">
    <property type="entry name" value="C2"/>
    <property type="match status" value="1"/>
</dbReference>
<keyword evidence="1" id="KW-0812">Transmembrane</keyword>
<feature type="non-terminal residue" evidence="3">
    <location>
        <position position="1"/>
    </location>
</feature>
<evidence type="ECO:0000256" key="1">
    <source>
        <dbReference type="SAM" id="Phobius"/>
    </source>
</evidence>
<dbReference type="InterPro" id="IPR000008">
    <property type="entry name" value="C2_dom"/>
</dbReference>
<keyword evidence="1" id="KW-1133">Transmembrane helix</keyword>
<evidence type="ECO:0000259" key="2">
    <source>
        <dbReference type="Pfam" id="PF00168"/>
    </source>
</evidence>
<evidence type="ECO:0000313" key="3">
    <source>
        <dbReference type="EMBL" id="AEX12631.1"/>
    </source>
</evidence>
<dbReference type="EMBL" id="JQ020756">
    <property type="protein sequence ID" value="AEX12631.1"/>
    <property type="molecule type" value="Genomic_DNA"/>
</dbReference>
<name>K7NNC8_PINRA</name>
<dbReference type="SUPFAM" id="SSF49562">
    <property type="entry name" value="C2 domain (Calcium/lipid-binding domain, CaLB)"/>
    <property type="match status" value="1"/>
</dbReference>
<dbReference type="AlphaFoldDB" id="K7NNC8"/>
<dbReference type="PANTHER" id="PTHR32246">
    <property type="entry name" value="INGRESSION PROTEIN FIC1"/>
    <property type="match status" value="1"/>
</dbReference>
<dbReference type="InterPro" id="IPR035892">
    <property type="entry name" value="C2_domain_sf"/>
</dbReference>
<reference evidence="3" key="1">
    <citation type="submission" date="2011-11" db="EMBL/GenBank/DDBJ databases">
        <title>Nucleotide Diversity and Divergence in the Loblolly Pine Gene Space.</title>
        <authorList>
            <person name="Neale D.B."/>
            <person name="Wegrzyn J.L."/>
            <person name="Lee J.M."/>
            <person name="Eckert A.J."/>
            <person name="Liechty J.D."/>
            <person name="Stevens K.A."/>
            <person name="Langley C.H."/>
        </authorList>
    </citation>
    <scope>NUCLEOTIDE SEQUENCE</scope>
    <source>
        <strain evidence="3">1959</strain>
        <tissue evidence="3">Megagametophyte</tissue>
    </source>
</reference>
<proteinExistence type="predicted"/>
<accession>K7NNC8</accession>
<keyword evidence="1" id="KW-0472">Membrane</keyword>
<sequence length="136" mass="14807">PNNNNSNQRTPVDTTNGSNPMWNHVITFTLNKAALKQEGLLILDIAIYTETTSGEEEIGHISFPLMGLLQSVRSQFGGKPVSCQIRKPSGQPEGNLDMSVKMDFSLKRFLKNLSKKKGVHGALLGAHLLVLAAPLL</sequence>
<feature type="transmembrane region" description="Helical" evidence="1">
    <location>
        <begin position="118"/>
        <end position="135"/>
    </location>
</feature>
<feature type="domain" description="C2" evidence="2">
    <location>
        <begin position="4"/>
        <end position="70"/>
    </location>
</feature>
<gene>
    <name evidence="3" type="ORF">2_5809_01</name>
</gene>